<keyword evidence="4" id="KW-0378">Hydrolase</keyword>
<dbReference type="SUPFAM" id="SSF52540">
    <property type="entry name" value="P-loop containing nucleoside triphosphate hydrolases"/>
    <property type="match status" value="1"/>
</dbReference>
<evidence type="ECO:0000256" key="2">
    <source>
        <dbReference type="ARBA" id="ARBA00022741"/>
    </source>
</evidence>
<dbReference type="EMBL" id="QJPH01000407">
    <property type="protein sequence ID" value="PZN74941.1"/>
    <property type="molecule type" value="Genomic_DNA"/>
</dbReference>
<dbReference type="Gene3D" id="3.40.50.10930">
    <property type="match status" value="2"/>
</dbReference>
<dbReference type="PANTHER" id="PTHR30591:SF1">
    <property type="entry name" value="RECBCD ENZYME SUBUNIT RECC"/>
    <property type="match status" value="1"/>
</dbReference>
<protein>
    <submittedName>
        <fullName evidence="10">Uncharacterized protein</fullName>
    </submittedName>
</protein>
<accession>A0A2W4QS36</accession>
<evidence type="ECO:0000313" key="10">
    <source>
        <dbReference type="EMBL" id="PZN74941.1"/>
    </source>
</evidence>
<evidence type="ECO:0000256" key="7">
    <source>
        <dbReference type="ARBA" id="ARBA00022840"/>
    </source>
</evidence>
<evidence type="ECO:0000256" key="4">
    <source>
        <dbReference type="ARBA" id="ARBA00022801"/>
    </source>
</evidence>
<dbReference type="GO" id="GO:0004386">
    <property type="term" value="F:helicase activity"/>
    <property type="evidence" value="ECO:0007669"/>
    <property type="project" value="UniProtKB-KW"/>
</dbReference>
<evidence type="ECO:0000256" key="6">
    <source>
        <dbReference type="ARBA" id="ARBA00022839"/>
    </source>
</evidence>
<evidence type="ECO:0000256" key="3">
    <source>
        <dbReference type="ARBA" id="ARBA00022763"/>
    </source>
</evidence>
<name>A0A2W4QS36_9GAMM</name>
<dbReference type="Proteomes" id="UP000249396">
    <property type="component" value="Unassembled WGS sequence"/>
</dbReference>
<keyword evidence="8" id="KW-0238">DNA-binding</keyword>
<dbReference type="Pfam" id="PF04257">
    <property type="entry name" value="Exonuc_V_gamma"/>
    <property type="match status" value="2"/>
</dbReference>
<dbReference type="InterPro" id="IPR027417">
    <property type="entry name" value="P-loop_NTPase"/>
</dbReference>
<evidence type="ECO:0000256" key="8">
    <source>
        <dbReference type="ARBA" id="ARBA00023125"/>
    </source>
</evidence>
<keyword evidence="9" id="KW-0234">DNA repair</keyword>
<keyword evidence="3" id="KW-0227">DNA damage</keyword>
<evidence type="ECO:0000313" key="11">
    <source>
        <dbReference type="Proteomes" id="UP000249396"/>
    </source>
</evidence>
<dbReference type="GO" id="GO:0005524">
    <property type="term" value="F:ATP binding"/>
    <property type="evidence" value="ECO:0007669"/>
    <property type="project" value="UniProtKB-KW"/>
</dbReference>
<comment type="caution">
    <text evidence="10">The sequence shown here is derived from an EMBL/GenBank/DDBJ whole genome shotgun (WGS) entry which is preliminary data.</text>
</comment>
<organism evidence="10 11">
    <name type="scientific">Candidatus Methylumidiphilus alinenensis</name>
    <dbReference type="NCBI Taxonomy" id="2202197"/>
    <lineage>
        <taxon>Bacteria</taxon>
        <taxon>Pseudomonadati</taxon>
        <taxon>Pseudomonadota</taxon>
        <taxon>Gammaproteobacteria</taxon>
        <taxon>Methylococcales</taxon>
        <taxon>Candidatus Methylumidiphilus</taxon>
    </lineage>
</organism>
<dbReference type="GO" id="GO:0006281">
    <property type="term" value="P:DNA repair"/>
    <property type="evidence" value="ECO:0007669"/>
    <property type="project" value="UniProtKB-KW"/>
</dbReference>
<dbReference type="PANTHER" id="PTHR30591">
    <property type="entry name" value="RECBCD ENZYME SUBUNIT RECC"/>
    <property type="match status" value="1"/>
</dbReference>
<dbReference type="GO" id="GO:0003677">
    <property type="term" value="F:DNA binding"/>
    <property type="evidence" value="ECO:0007669"/>
    <property type="project" value="UniProtKB-KW"/>
</dbReference>
<proteinExistence type="predicted"/>
<gene>
    <name evidence="10" type="ORF">DM484_19950</name>
</gene>
<keyword evidence="1" id="KW-0540">Nuclease</keyword>
<feature type="non-terminal residue" evidence="10">
    <location>
        <position position="267"/>
    </location>
</feature>
<keyword evidence="2" id="KW-0547">Nucleotide-binding</keyword>
<keyword evidence="6" id="KW-0269">Exonuclease</keyword>
<dbReference type="GO" id="GO:0004527">
    <property type="term" value="F:exonuclease activity"/>
    <property type="evidence" value="ECO:0007669"/>
    <property type="project" value="UniProtKB-KW"/>
</dbReference>
<evidence type="ECO:0000256" key="9">
    <source>
        <dbReference type="ARBA" id="ARBA00023204"/>
    </source>
</evidence>
<dbReference type="AlphaFoldDB" id="A0A2W4QS36"/>
<dbReference type="GO" id="GO:0006310">
    <property type="term" value="P:DNA recombination"/>
    <property type="evidence" value="ECO:0007669"/>
    <property type="project" value="TreeGrafter"/>
</dbReference>
<keyword evidence="5" id="KW-0347">Helicase</keyword>
<reference evidence="10 11" key="1">
    <citation type="journal article" date="2018" name="Aquat. Microb. Ecol.">
        <title>Gammaproteobacterial methanotrophs dominate.</title>
        <authorList>
            <person name="Rissanen A.J."/>
            <person name="Saarenheimo J."/>
            <person name="Tiirola M."/>
            <person name="Peura S."/>
            <person name="Aalto S.L."/>
            <person name="Karvinen A."/>
            <person name="Nykanen H."/>
        </authorList>
    </citation>
    <scope>NUCLEOTIDE SEQUENCE [LARGE SCALE GENOMIC DNA]</scope>
    <source>
        <strain evidence="10">AMbin10</strain>
    </source>
</reference>
<evidence type="ECO:0000256" key="1">
    <source>
        <dbReference type="ARBA" id="ARBA00022722"/>
    </source>
</evidence>
<sequence length="267" mass="30334">MLYLFQSNRLETLLEQLAAEVARPQRKPLASETIIVQSKGMGRWISMGLAAKQSICANVRFPLPASALWELLRGVFGELPVRSAFSPEAMTFRLMDWLSKPQNLKHTPILANYLRGGDDLNAVKFSRHSGMDCRNPDCRDATNPCHPWSLGSGDPCRNDEGILNSTVLGDDLRRFELAKRIADLFDQYLIYRPDWMAAWERGETLGLGTDEEWQALLWRELVATVKEPHYGHLVDRLLHMIESGEGKIRLPERLMLFGISSLPPMFL</sequence>
<keyword evidence="7" id="KW-0067">ATP-binding</keyword>
<evidence type="ECO:0000256" key="5">
    <source>
        <dbReference type="ARBA" id="ARBA00022806"/>
    </source>
</evidence>